<dbReference type="Proteomes" id="UP000236724">
    <property type="component" value="Unassembled WGS sequence"/>
</dbReference>
<evidence type="ECO:0000313" key="2">
    <source>
        <dbReference type="Proteomes" id="UP000236724"/>
    </source>
</evidence>
<proteinExistence type="predicted"/>
<protein>
    <submittedName>
        <fullName evidence="1">Uncharacterized protein</fullName>
    </submittedName>
</protein>
<organism evidence="1 2">
    <name type="scientific">Candidatus Venteria ishoeyi</name>
    <dbReference type="NCBI Taxonomy" id="1899563"/>
    <lineage>
        <taxon>Bacteria</taxon>
        <taxon>Pseudomonadati</taxon>
        <taxon>Pseudomonadota</taxon>
        <taxon>Gammaproteobacteria</taxon>
        <taxon>Thiotrichales</taxon>
        <taxon>Thiotrichaceae</taxon>
        <taxon>Venteria</taxon>
    </lineage>
</organism>
<reference evidence="1 2" key="1">
    <citation type="submission" date="2016-10" db="EMBL/GenBank/DDBJ databases">
        <authorList>
            <person name="de Groot N.N."/>
        </authorList>
    </citation>
    <scope>NUCLEOTIDE SEQUENCE [LARGE SCALE GENOMIC DNA]</scope>
    <source>
        <strain evidence="1">MBHS1</strain>
    </source>
</reference>
<gene>
    <name evidence="1" type="ORF">MBHS_00712</name>
</gene>
<dbReference type="RefSeq" id="WP_103918876.1">
    <property type="nucleotide sequence ID" value="NZ_FMSV02000127.1"/>
</dbReference>
<keyword evidence="2" id="KW-1185">Reference proteome</keyword>
<dbReference type="OrthoDB" id="7170694at2"/>
<name>A0A1H6F413_9GAMM</name>
<sequence>MLFNWFNKAPLLEEASTQWLLQSFSWCKNHFDADFFYQQTPLVIPSNQFFPGRADSVHGMAELIFERVKTYAGMAHWPFELLEPGQCALDAPLQIQIEDPLRGTDLPPAAADLPRLPVQYDPRQINNPEAMIATYAHALAYYLSGTATQPPPGDPEHHPHATEVLAIFMGFGLMFANSAFTFRGGCGSCQTVGRAAYLSEFEATYALAIFCVLKEIPPRQVTPYLKKHLRGFFKRAMREVSVANIKTS</sequence>
<dbReference type="AlphaFoldDB" id="A0A1H6F413"/>
<dbReference type="EMBL" id="FMSV02000127">
    <property type="protein sequence ID" value="SEH04860.1"/>
    <property type="molecule type" value="Genomic_DNA"/>
</dbReference>
<accession>A0A1H6F413</accession>
<evidence type="ECO:0000313" key="1">
    <source>
        <dbReference type="EMBL" id="SEH04860.1"/>
    </source>
</evidence>